<evidence type="ECO:0000313" key="2">
    <source>
        <dbReference type="Proteomes" id="UP000287651"/>
    </source>
</evidence>
<evidence type="ECO:0000313" key="1">
    <source>
        <dbReference type="EMBL" id="RRT33087.1"/>
    </source>
</evidence>
<name>A0A426X0V1_ENSVE</name>
<dbReference type="Proteomes" id="UP000287651">
    <property type="component" value="Unassembled WGS sequence"/>
</dbReference>
<proteinExistence type="predicted"/>
<gene>
    <name evidence="1" type="ORF">B296_00051873</name>
</gene>
<sequence length="108" mass="12244">MWARVKSWASGRSEDDAVRNSLGVYKELAEGTGSLSGWCKGVHRKKIETRRKIIGGNLKAYRELERKIARNIPGDRRRKTVRLATRNAGGYQSEGVRLLIKLVGHVWL</sequence>
<protein>
    <submittedName>
        <fullName evidence="1">Uncharacterized protein</fullName>
    </submittedName>
</protein>
<organism evidence="1 2">
    <name type="scientific">Ensete ventricosum</name>
    <name type="common">Abyssinian banana</name>
    <name type="synonym">Musa ensete</name>
    <dbReference type="NCBI Taxonomy" id="4639"/>
    <lineage>
        <taxon>Eukaryota</taxon>
        <taxon>Viridiplantae</taxon>
        <taxon>Streptophyta</taxon>
        <taxon>Embryophyta</taxon>
        <taxon>Tracheophyta</taxon>
        <taxon>Spermatophyta</taxon>
        <taxon>Magnoliopsida</taxon>
        <taxon>Liliopsida</taxon>
        <taxon>Zingiberales</taxon>
        <taxon>Musaceae</taxon>
        <taxon>Ensete</taxon>
    </lineage>
</organism>
<reference evidence="1 2" key="1">
    <citation type="journal article" date="2014" name="Agronomy (Basel)">
        <title>A Draft Genome Sequence for Ensete ventricosum, the Drought-Tolerant Tree Against Hunger.</title>
        <authorList>
            <person name="Harrison J."/>
            <person name="Moore K.A."/>
            <person name="Paszkiewicz K."/>
            <person name="Jones T."/>
            <person name="Grant M."/>
            <person name="Ambacheew D."/>
            <person name="Muzemil S."/>
            <person name="Studholme D.J."/>
        </authorList>
    </citation>
    <scope>NUCLEOTIDE SEQUENCE [LARGE SCALE GENOMIC DNA]</scope>
</reference>
<accession>A0A426X0V1</accession>
<comment type="caution">
    <text evidence="1">The sequence shown here is derived from an EMBL/GenBank/DDBJ whole genome shotgun (WGS) entry which is preliminary data.</text>
</comment>
<dbReference type="AlphaFoldDB" id="A0A426X0V1"/>
<dbReference type="EMBL" id="AMZH03029926">
    <property type="protein sequence ID" value="RRT33087.1"/>
    <property type="molecule type" value="Genomic_DNA"/>
</dbReference>